<dbReference type="OrthoDB" id="1936739at2759"/>
<evidence type="ECO:0000313" key="2">
    <source>
        <dbReference type="Proteomes" id="UP000634136"/>
    </source>
</evidence>
<dbReference type="PANTHER" id="PTHR46033">
    <property type="entry name" value="PROTEIN MAIN-LIKE 2"/>
    <property type="match status" value="1"/>
</dbReference>
<reference evidence="1" key="1">
    <citation type="submission" date="2020-09" db="EMBL/GenBank/DDBJ databases">
        <title>Genome-Enabled Discovery of Anthraquinone Biosynthesis in Senna tora.</title>
        <authorList>
            <person name="Kang S.-H."/>
            <person name="Pandey R.P."/>
            <person name="Lee C.-M."/>
            <person name="Sim J.-S."/>
            <person name="Jeong J.-T."/>
            <person name="Choi B.-S."/>
            <person name="Jung M."/>
            <person name="Ginzburg D."/>
            <person name="Zhao K."/>
            <person name="Won S.Y."/>
            <person name="Oh T.-J."/>
            <person name="Yu Y."/>
            <person name="Kim N.-H."/>
            <person name="Lee O.R."/>
            <person name="Lee T.-H."/>
            <person name="Bashyal P."/>
            <person name="Kim T.-S."/>
            <person name="Lee W.-H."/>
            <person name="Kawkins C."/>
            <person name="Kim C.-K."/>
            <person name="Kim J.S."/>
            <person name="Ahn B.O."/>
            <person name="Rhee S.Y."/>
            <person name="Sohng J.K."/>
        </authorList>
    </citation>
    <scope>NUCLEOTIDE SEQUENCE</scope>
    <source>
        <tissue evidence="1">Leaf</tissue>
    </source>
</reference>
<proteinExistence type="predicted"/>
<dbReference type="GO" id="GO:0010073">
    <property type="term" value="P:meristem maintenance"/>
    <property type="evidence" value="ECO:0007669"/>
    <property type="project" value="InterPro"/>
</dbReference>
<organism evidence="1 2">
    <name type="scientific">Senna tora</name>
    <dbReference type="NCBI Taxonomy" id="362788"/>
    <lineage>
        <taxon>Eukaryota</taxon>
        <taxon>Viridiplantae</taxon>
        <taxon>Streptophyta</taxon>
        <taxon>Embryophyta</taxon>
        <taxon>Tracheophyta</taxon>
        <taxon>Spermatophyta</taxon>
        <taxon>Magnoliopsida</taxon>
        <taxon>eudicotyledons</taxon>
        <taxon>Gunneridae</taxon>
        <taxon>Pentapetalae</taxon>
        <taxon>rosids</taxon>
        <taxon>fabids</taxon>
        <taxon>Fabales</taxon>
        <taxon>Fabaceae</taxon>
        <taxon>Caesalpinioideae</taxon>
        <taxon>Cassia clade</taxon>
        <taxon>Senna</taxon>
    </lineage>
</organism>
<dbReference type="AlphaFoldDB" id="A0A834XCK2"/>
<dbReference type="PANTHER" id="PTHR46033:SF8">
    <property type="entry name" value="PROTEIN MAINTENANCE OF MERISTEMS-LIKE"/>
    <property type="match status" value="1"/>
</dbReference>
<dbReference type="Proteomes" id="UP000634136">
    <property type="component" value="Unassembled WGS sequence"/>
</dbReference>
<dbReference type="InterPro" id="IPR044824">
    <property type="entry name" value="MAIN-like"/>
</dbReference>
<accession>A0A834XCK2</accession>
<keyword evidence="2" id="KW-1185">Reference proteome</keyword>
<comment type="caution">
    <text evidence="1">The sequence shown here is derived from an EMBL/GenBank/DDBJ whole genome shotgun (WGS) entry which is preliminary data.</text>
</comment>
<protein>
    <submittedName>
        <fullName evidence="1">Serine/threonine-protein phosphatase 7 long form-like protein</fullName>
    </submittedName>
</protein>
<sequence>MQKAEENGPKGASRKKVTYSKTMQSMQTNWESRELQSRQSCVMDDELPPPSIVAYLIQADFYGVSRVGHFEYSRLLIRALVESGFVVTGTEMHNYRALCMELLGVELLQQQQTRKGQRLSMNWLKSHFQHTPDHNSPEVYKQRYTRQYILHLLGMFTTARPGTTSQQKYRQIINQMDECCDIDWISYSLMLERGQIPNEYHSDHVLRQFGMTHSIPGQPRDLSAVHDMSLRNRSKQTCQITCNGTDAPHGGGFTQTRRYRDTRINCSPTNDLMTELTRPHPSYPYVDGRDGVLCSPRSSSGQGPAWRRLEPRTPNACSNLTCTPCWSCR</sequence>
<dbReference type="EMBL" id="JAAIUW010000002">
    <property type="protein sequence ID" value="KAF7842307.1"/>
    <property type="molecule type" value="Genomic_DNA"/>
</dbReference>
<gene>
    <name evidence="1" type="ORF">G2W53_004605</name>
</gene>
<evidence type="ECO:0000313" key="1">
    <source>
        <dbReference type="EMBL" id="KAF7842307.1"/>
    </source>
</evidence>
<name>A0A834XCK2_9FABA</name>